<dbReference type="EMBL" id="BOQE01000001">
    <property type="protein sequence ID" value="GIM47394.1"/>
    <property type="molecule type" value="Genomic_DNA"/>
</dbReference>
<feature type="domain" description="ABC transporter" evidence="5">
    <location>
        <begin position="2"/>
        <end position="238"/>
    </location>
</feature>
<dbReference type="InterPro" id="IPR003439">
    <property type="entry name" value="ABC_transporter-like_ATP-bd"/>
</dbReference>
<evidence type="ECO:0000256" key="2">
    <source>
        <dbReference type="ARBA" id="ARBA00022741"/>
    </source>
</evidence>
<organism evidence="6 7">
    <name type="scientific">Collibacillus ludicampi</name>
    <dbReference type="NCBI Taxonomy" id="2771369"/>
    <lineage>
        <taxon>Bacteria</taxon>
        <taxon>Bacillati</taxon>
        <taxon>Bacillota</taxon>
        <taxon>Bacilli</taxon>
        <taxon>Bacillales</taxon>
        <taxon>Alicyclobacillaceae</taxon>
        <taxon>Collibacillus</taxon>
    </lineage>
</organism>
<evidence type="ECO:0000256" key="4">
    <source>
        <dbReference type="ARBA" id="ARBA00022967"/>
    </source>
</evidence>
<protein>
    <submittedName>
        <fullName evidence="6">ABC transporter ATP-binding protein</fullName>
    </submittedName>
</protein>
<evidence type="ECO:0000256" key="1">
    <source>
        <dbReference type="ARBA" id="ARBA00022448"/>
    </source>
</evidence>
<dbReference type="PANTHER" id="PTHR42794">
    <property type="entry name" value="HEMIN IMPORT ATP-BINDING PROTEIN HMUV"/>
    <property type="match status" value="1"/>
</dbReference>
<evidence type="ECO:0000313" key="6">
    <source>
        <dbReference type="EMBL" id="GIM47394.1"/>
    </source>
</evidence>
<accession>A0AAV4LIZ2</accession>
<dbReference type="SUPFAM" id="SSF52540">
    <property type="entry name" value="P-loop containing nucleoside triphosphate hydrolases"/>
    <property type="match status" value="1"/>
</dbReference>
<evidence type="ECO:0000259" key="5">
    <source>
        <dbReference type="PROSITE" id="PS50893"/>
    </source>
</evidence>
<dbReference type="RefSeq" id="WP_282200376.1">
    <property type="nucleotide sequence ID" value="NZ_BOQE01000001.1"/>
</dbReference>
<keyword evidence="7" id="KW-1185">Reference proteome</keyword>
<comment type="caution">
    <text evidence="6">The sequence shown here is derived from an EMBL/GenBank/DDBJ whole genome shotgun (WGS) entry which is preliminary data.</text>
</comment>
<sequence>MISAEHISSYVDERQILRDISFTVQKGEAVAILGPNGAGKSTLLRHLAGLKKPDAGVVYYNGEPVHLLANKERARKMALLVQNPEVAFQFTALEIVRMARYPYLRRFQTENQKDHAIVREMMEKTCTWHLRDRTLDEMSGGERQRVFLARALAQEPEILLLDEPTTYLDVFHQHELLDLLQRAKQQMGLTWVAVLHDLNLAVQYCDRILLLAKGQLVSYGKPSEVLRPDMLADVYGVDVMVMKVKEIPFPQFVFLPRNNMQGEQN</sequence>
<dbReference type="InterPro" id="IPR017871">
    <property type="entry name" value="ABC_transporter-like_CS"/>
</dbReference>
<dbReference type="GO" id="GO:0005524">
    <property type="term" value="F:ATP binding"/>
    <property type="evidence" value="ECO:0007669"/>
    <property type="project" value="UniProtKB-KW"/>
</dbReference>
<dbReference type="Pfam" id="PF00005">
    <property type="entry name" value="ABC_tran"/>
    <property type="match status" value="1"/>
</dbReference>
<dbReference type="PROSITE" id="PS50893">
    <property type="entry name" value="ABC_TRANSPORTER_2"/>
    <property type="match status" value="1"/>
</dbReference>
<keyword evidence="2" id="KW-0547">Nucleotide-binding</keyword>
<dbReference type="AlphaFoldDB" id="A0AAV4LIZ2"/>
<dbReference type="GO" id="GO:0016887">
    <property type="term" value="F:ATP hydrolysis activity"/>
    <property type="evidence" value="ECO:0007669"/>
    <property type="project" value="InterPro"/>
</dbReference>
<dbReference type="InterPro" id="IPR027417">
    <property type="entry name" value="P-loop_NTPase"/>
</dbReference>
<evidence type="ECO:0000256" key="3">
    <source>
        <dbReference type="ARBA" id="ARBA00022840"/>
    </source>
</evidence>
<dbReference type="PROSITE" id="PS00211">
    <property type="entry name" value="ABC_TRANSPORTER_1"/>
    <property type="match status" value="1"/>
</dbReference>
<keyword evidence="4" id="KW-1278">Translocase</keyword>
<gene>
    <name evidence="6" type="ORF">DNHGIG_29430</name>
</gene>
<dbReference type="FunFam" id="3.40.50.300:FF:000134">
    <property type="entry name" value="Iron-enterobactin ABC transporter ATP-binding protein"/>
    <property type="match status" value="1"/>
</dbReference>
<dbReference type="Gene3D" id="3.40.50.300">
    <property type="entry name" value="P-loop containing nucleotide triphosphate hydrolases"/>
    <property type="match status" value="1"/>
</dbReference>
<evidence type="ECO:0000313" key="7">
    <source>
        <dbReference type="Proteomes" id="UP001057291"/>
    </source>
</evidence>
<dbReference type="CDD" id="cd03214">
    <property type="entry name" value="ABC_Iron-Siderophores_B12_Hemin"/>
    <property type="match status" value="1"/>
</dbReference>
<dbReference type="SMART" id="SM00382">
    <property type="entry name" value="AAA"/>
    <property type="match status" value="1"/>
</dbReference>
<dbReference type="PANTHER" id="PTHR42794:SF1">
    <property type="entry name" value="HEMIN IMPORT ATP-BINDING PROTEIN HMUV"/>
    <property type="match status" value="1"/>
</dbReference>
<name>A0AAV4LIZ2_9BACL</name>
<keyword evidence="3 6" id="KW-0067">ATP-binding</keyword>
<keyword evidence="1" id="KW-0813">Transport</keyword>
<proteinExistence type="predicted"/>
<dbReference type="NCBIfam" id="NF010068">
    <property type="entry name" value="PRK13548.1"/>
    <property type="match status" value="1"/>
</dbReference>
<dbReference type="Proteomes" id="UP001057291">
    <property type="component" value="Unassembled WGS sequence"/>
</dbReference>
<reference evidence="6" key="1">
    <citation type="journal article" date="2023" name="Int. J. Syst. Evol. Microbiol.">
        <title>Collibacillus ludicampi gen. nov., sp. nov., a new soil bacterium of the family Alicyclobacillaceae.</title>
        <authorList>
            <person name="Jojima T."/>
            <person name="Ioku Y."/>
            <person name="Fukuta Y."/>
            <person name="Shirasaka N."/>
            <person name="Matsumura Y."/>
            <person name="Mori M."/>
        </authorList>
    </citation>
    <scope>NUCLEOTIDE SEQUENCE</scope>
    <source>
        <strain evidence="6">TP075</strain>
    </source>
</reference>
<dbReference type="InterPro" id="IPR003593">
    <property type="entry name" value="AAA+_ATPase"/>
</dbReference>